<accession>A0AB34JYV4</accession>
<feature type="compositionally biased region" description="Low complexity" evidence="1">
    <location>
        <begin position="118"/>
        <end position="136"/>
    </location>
</feature>
<dbReference type="InterPro" id="IPR000626">
    <property type="entry name" value="Ubiquitin-like_dom"/>
</dbReference>
<dbReference type="Gene3D" id="1.10.8.10">
    <property type="entry name" value="DNA helicase RuvA subunit, C-terminal domain"/>
    <property type="match status" value="1"/>
</dbReference>
<evidence type="ECO:0000313" key="5">
    <source>
        <dbReference type="Proteomes" id="UP001515480"/>
    </source>
</evidence>
<evidence type="ECO:0000313" key="4">
    <source>
        <dbReference type="EMBL" id="KAL1526880.1"/>
    </source>
</evidence>
<feature type="domain" description="UBA" evidence="2">
    <location>
        <begin position="16"/>
        <end position="57"/>
    </location>
</feature>
<dbReference type="SUPFAM" id="SSF54236">
    <property type="entry name" value="Ubiquitin-like"/>
    <property type="match status" value="1"/>
</dbReference>
<dbReference type="PROSITE" id="PS50030">
    <property type="entry name" value="UBA"/>
    <property type="match status" value="1"/>
</dbReference>
<dbReference type="Proteomes" id="UP001515480">
    <property type="component" value="Unassembled WGS sequence"/>
</dbReference>
<reference evidence="4 5" key="1">
    <citation type="journal article" date="2024" name="Science">
        <title>Giant polyketide synthase enzymes in the biosynthesis of giant marine polyether toxins.</title>
        <authorList>
            <person name="Fallon T.R."/>
            <person name="Shende V.V."/>
            <person name="Wierzbicki I.H."/>
            <person name="Pendleton A.L."/>
            <person name="Watervoot N.F."/>
            <person name="Auber R.P."/>
            <person name="Gonzalez D.J."/>
            <person name="Wisecaver J.H."/>
            <person name="Moore B.S."/>
        </authorList>
    </citation>
    <scope>NUCLEOTIDE SEQUENCE [LARGE SCALE GENOMIC DNA]</scope>
    <source>
        <strain evidence="4 5">12B1</strain>
    </source>
</reference>
<evidence type="ECO:0008006" key="6">
    <source>
        <dbReference type="Google" id="ProtNLM"/>
    </source>
</evidence>
<comment type="caution">
    <text evidence="4">The sequence shown here is derived from an EMBL/GenBank/DDBJ whole genome shotgun (WGS) entry which is preliminary data.</text>
</comment>
<dbReference type="CDD" id="cd17039">
    <property type="entry name" value="Ubl_ubiquitin_like"/>
    <property type="match status" value="1"/>
</dbReference>
<name>A0AB34JYV4_PRYPA</name>
<dbReference type="InterPro" id="IPR009060">
    <property type="entry name" value="UBA-like_sf"/>
</dbReference>
<dbReference type="SMART" id="SM00213">
    <property type="entry name" value="UBQ"/>
    <property type="match status" value="1"/>
</dbReference>
<dbReference type="InterPro" id="IPR015940">
    <property type="entry name" value="UBA"/>
</dbReference>
<dbReference type="Pfam" id="PF00240">
    <property type="entry name" value="ubiquitin"/>
    <property type="match status" value="1"/>
</dbReference>
<evidence type="ECO:0000256" key="1">
    <source>
        <dbReference type="SAM" id="MobiDB-lite"/>
    </source>
</evidence>
<dbReference type="SUPFAM" id="SSF46934">
    <property type="entry name" value="UBA-like"/>
    <property type="match status" value="1"/>
</dbReference>
<dbReference type="AlphaFoldDB" id="A0AB34JYV4"/>
<dbReference type="PROSITE" id="PS50053">
    <property type="entry name" value="UBIQUITIN_2"/>
    <property type="match status" value="1"/>
</dbReference>
<dbReference type="InterPro" id="IPR037151">
    <property type="entry name" value="AlkB-like_sf"/>
</dbReference>
<dbReference type="InterPro" id="IPR029071">
    <property type="entry name" value="Ubiquitin-like_domsf"/>
</dbReference>
<feature type="compositionally biased region" description="Basic and acidic residues" evidence="1">
    <location>
        <begin position="76"/>
        <end position="104"/>
    </location>
</feature>
<dbReference type="Gene3D" id="2.60.120.590">
    <property type="entry name" value="Alpha-ketoglutarate-dependent dioxygenase AlkB-like"/>
    <property type="match status" value="1"/>
</dbReference>
<protein>
    <recommendedName>
        <fullName evidence="6">Ubiquitin-like domain-containing protein</fullName>
    </recommendedName>
</protein>
<keyword evidence="5" id="KW-1185">Reference proteome</keyword>
<dbReference type="Gene3D" id="3.10.20.90">
    <property type="entry name" value="Phosphatidylinositol 3-kinase Catalytic Subunit, Chain A, domain 1"/>
    <property type="match status" value="1"/>
</dbReference>
<sequence>MPKRGTLAADEIELDAEQEKIVETMEAMGFDSRERARMAVVCTGNNIGAAVDLYWDTDELSRQFDEFLRGLKKMKKLSEQPDRRSTRAHKDFVERKHSPLREETPAVSPTGVSREEAPLPTTTGTEGAAASSTAPTKRGSPLAPLSTAPDREEAAASSTLLPEEVAAASTAPQTGAEQSPAQLVTERARGTLWKYGSKISACIRQDLSQVSAESRVDIVSNFLRFCLTSLSPGEHSLVLKSLQGEDADATRQSASSTCFSAAGQSSRHRQPQGVVGCVATGAPSARAAAAPPSSPAEGVATCAPSARAAAAAPSSPAEGVATCAPAARAAAAAPSSRRAEEGFCLPAAPSSEPAEIRFDVLVKTMSSRTLTISTSDAMLVGALKREVHQKMCEAAEETPLAPHEQRLVVSGTALDDSRPLSAYNIQKGATLHLLRAGRRLAPHEAPPAASDAAEAAEAHELRIRPCNGEPEFDGSDGWAVMEGVEVRGAQQWYRSKQASLLWEDWKNGNQLVYLLNRESAYHAEAGSFLEEKMRHTALGSASKWHSVPQCLLQIDAQLRAVLKDPRHAELPLLGGAADGTFALGYVQLSKMPAPLPPCAGSVARAPAAPTGRGLGLHCDSAAYGDVIVTVTLFGEVEITLRNAPGMRTQLRGAERGNLTSGGAVRVRAGEAYALWGKARWKMEHDAVVPPTCTPAAALGDTARVGVTFRYFRRTFLQLRAARAADAVGRDPPPPPPLPAPFELVDAPFYVCGKLAREHLYTYPAVVLRVDAAAAMLTLLYLSDGLGADTDWEAFSISERVPAQCVFPASAAVKRILSYEGCAWTVRSQRLVEQIRDEGVEAYLARELRASC</sequence>
<evidence type="ECO:0000259" key="2">
    <source>
        <dbReference type="PROSITE" id="PS50030"/>
    </source>
</evidence>
<proteinExistence type="predicted"/>
<gene>
    <name evidence="4" type="ORF">AB1Y20_015571</name>
</gene>
<feature type="region of interest" description="Disordered" evidence="1">
    <location>
        <begin position="76"/>
        <end position="158"/>
    </location>
</feature>
<organism evidence="4 5">
    <name type="scientific">Prymnesium parvum</name>
    <name type="common">Toxic golden alga</name>
    <dbReference type="NCBI Taxonomy" id="97485"/>
    <lineage>
        <taxon>Eukaryota</taxon>
        <taxon>Haptista</taxon>
        <taxon>Haptophyta</taxon>
        <taxon>Prymnesiophyceae</taxon>
        <taxon>Prymnesiales</taxon>
        <taxon>Prymnesiaceae</taxon>
        <taxon>Prymnesium</taxon>
    </lineage>
</organism>
<feature type="domain" description="Ubiquitin-like" evidence="3">
    <location>
        <begin position="358"/>
        <end position="434"/>
    </location>
</feature>
<evidence type="ECO:0000259" key="3">
    <source>
        <dbReference type="PROSITE" id="PS50053"/>
    </source>
</evidence>
<dbReference type="EMBL" id="JBGBPQ010000003">
    <property type="protein sequence ID" value="KAL1526880.1"/>
    <property type="molecule type" value="Genomic_DNA"/>
</dbReference>